<evidence type="ECO:0000313" key="2">
    <source>
        <dbReference type="EMBL" id="ADE14716.1"/>
    </source>
</evidence>
<dbReference type="Proteomes" id="UP000001844">
    <property type="component" value="Chromosome"/>
</dbReference>
<dbReference type="eggNOG" id="COG0628">
    <property type="taxonomic scope" value="Bacteria"/>
</dbReference>
<protein>
    <submittedName>
        <fullName evidence="2">Uncharacterized protein</fullName>
    </submittedName>
</protein>
<accession>D5C1T3</accession>
<dbReference type="KEGG" id="nhl:Nhal_1581"/>
<dbReference type="EMBL" id="CP001798">
    <property type="protein sequence ID" value="ADE14716.1"/>
    <property type="molecule type" value="Genomic_DNA"/>
</dbReference>
<organism evidence="2 3">
    <name type="scientific">Nitrosococcus halophilus (strain Nc4)</name>
    <dbReference type="NCBI Taxonomy" id="472759"/>
    <lineage>
        <taxon>Bacteria</taxon>
        <taxon>Pseudomonadati</taxon>
        <taxon>Pseudomonadota</taxon>
        <taxon>Gammaproteobacteria</taxon>
        <taxon>Chromatiales</taxon>
        <taxon>Chromatiaceae</taxon>
        <taxon>Nitrosococcus</taxon>
    </lineage>
</organism>
<keyword evidence="3" id="KW-1185">Reference proteome</keyword>
<dbReference type="HOGENOM" id="CLU_2554815_0_0_6"/>
<evidence type="ECO:0000256" key="1">
    <source>
        <dbReference type="SAM" id="MobiDB-lite"/>
    </source>
</evidence>
<dbReference type="AlphaFoldDB" id="D5C1T3"/>
<evidence type="ECO:0000313" key="3">
    <source>
        <dbReference type="Proteomes" id="UP000001844"/>
    </source>
</evidence>
<reference evidence="3" key="1">
    <citation type="submission" date="2010-04" db="EMBL/GenBank/DDBJ databases">
        <title>Complete genome sequence of Nitrosococcus halophilus Nc4, a salt-adapted, aerobic obligate ammonia-oxidizing sulfur purple bacterium.</title>
        <authorList>
            <consortium name="US DOE Joint Genome Institute"/>
            <person name="Campbell M.A."/>
            <person name="Malfatti S.A."/>
            <person name="Chain P.S.G."/>
            <person name="Heidelberg J.F."/>
            <person name="Ward B.B."/>
            <person name="Klotz M.G."/>
        </authorList>
    </citation>
    <scope>NUCLEOTIDE SEQUENCE [LARGE SCALE GENOMIC DNA]</scope>
    <source>
        <strain evidence="3">Nc4</strain>
    </source>
</reference>
<sequence length="82" mass="9229">MGDNNQKRLDLRITTPLLVSLSLVAPDVVDQVYHLSQQLPQAVQRLEAYFAQYEGGREILAQKGSSTNSKSNIKYGDPRRKL</sequence>
<name>D5C1T3_NITHN</name>
<gene>
    <name evidence="2" type="ordered locus">Nhal_1581</name>
</gene>
<proteinExistence type="predicted"/>
<feature type="region of interest" description="Disordered" evidence="1">
    <location>
        <begin position="61"/>
        <end position="82"/>
    </location>
</feature>
<dbReference type="STRING" id="472759.Nhal_1581"/>
<feature type="compositionally biased region" description="Polar residues" evidence="1">
    <location>
        <begin position="63"/>
        <end position="72"/>
    </location>
</feature>